<evidence type="ECO:0000256" key="7">
    <source>
        <dbReference type="ARBA" id="ARBA00036241"/>
    </source>
</evidence>
<dbReference type="PANTHER" id="PTHR10578:SF107">
    <property type="entry name" value="2-HYDROXYACID OXIDASE 1"/>
    <property type="match status" value="1"/>
</dbReference>
<accession>A0A7J7N6B2</accession>
<evidence type="ECO:0000256" key="3">
    <source>
        <dbReference type="ARBA" id="ARBA00022594"/>
    </source>
</evidence>
<evidence type="ECO:0000256" key="1">
    <source>
        <dbReference type="ARBA" id="ARBA00001917"/>
    </source>
</evidence>
<proteinExistence type="predicted"/>
<evidence type="ECO:0000259" key="8">
    <source>
        <dbReference type="PROSITE" id="PS51349"/>
    </source>
</evidence>
<dbReference type="EMBL" id="JACGCM010001019">
    <property type="protein sequence ID" value="KAF6162582.1"/>
    <property type="molecule type" value="Genomic_DNA"/>
</dbReference>
<keyword evidence="6" id="KW-0560">Oxidoreductase</keyword>
<dbReference type="Gene3D" id="3.20.20.70">
    <property type="entry name" value="Aldolase class I"/>
    <property type="match status" value="1"/>
</dbReference>
<evidence type="ECO:0000256" key="4">
    <source>
        <dbReference type="ARBA" id="ARBA00022630"/>
    </source>
</evidence>
<dbReference type="InterPro" id="IPR013785">
    <property type="entry name" value="Aldolase_TIM"/>
</dbReference>
<dbReference type="AlphaFoldDB" id="A0A7J7N6B2"/>
<comment type="caution">
    <text evidence="9">The sequence shown here is derived from an EMBL/GenBank/DDBJ whole genome shotgun (WGS) entry which is preliminary data.</text>
</comment>
<dbReference type="GO" id="GO:0009854">
    <property type="term" value="P:oxidative photosynthetic carbon pathway"/>
    <property type="evidence" value="ECO:0007669"/>
    <property type="project" value="UniProtKB-KW"/>
</dbReference>
<comment type="cofactor">
    <cofactor evidence="1">
        <name>FMN</name>
        <dbReference type="ChEBI" id="CHEBI:58210"/>
    </cofactor>
</comment>
<evidence type="ECO:0000256" key="6">
    <source>
        <dbReference type="ARBA" id="ARBA00023002"/>
    </source>
</evidence>
<protein>
    <recommendedName>
        <fullName evidence="8">FMN hydroxy acid dehydrogenase domain-containing protein</fullName>
    </recommendedName>
</protein>
<dbReference type="SUPFAM" id="SSF51395">
    <property type="entry name" value="FMN-linked oxidoreductases"/>
    <property type="match status" value="1"/>
</dbReference>
<evidence type="ECO:0000313" key="10">
    <source>
        <dbReference type="Proteomes" id="UP000541444"/>
    </source>
</evidence>
<dbReference type="OrthoDB" id="25826at2759"/>
<comment type="pathway">
    <text evidence="2">Photosynthesis; photorespiration; glycine from 2-phosphoglycolate: step 2/3.</text>
</comment>
<sequence>MSAGIQMLSSWATSNVEEVASTGPGIRFFQLYVYKDRNVVIQLVRRAERAGFKAIALTVDTPRLGRREADIKNRFILPSNLSLKNFDVLDLETMDRTNDSGLTSYVAGQIDRSLSWKVGSDR</sequence>
<dbReference type="GO" id="GO:0003973">
    <property type="term" value="F:(S)-2-hydroxy-acid oxidase activity"/>
    <property type="evidence" value="ECO:0007669"/>
    <property type="project" value="UniProtKB-EC"/>
</dbReference>
<reference evidence="9 10" key="1">
    <citation type="journal article" date="2020" name="IScience">
        <title>Genome Sequencing of the Endangered Kingdonia uniflora (Circaeasteraceae, Ranunculales) Reveals Potential Mechanisms of Evolutionary Specialization.</title>
        <authorList>
            <person name="Sun Y."/>
            <person name="Deng T."/>
            <person name="Zhang A."/>
            <person name="Moore M.J."/>
            <person name="Landis J.B."/>
            <person name="Lin N."/>
            <person name="Zhang H."/>
            <person name="Zhang X."/>
            <person name="Huang J."/>
            <person name="Zhang X."/>
            <person name="Sun H."/>
            <person name="Wang H."/>
        </authorList>
    </citation>
    <scope>NUCLEOTIDE SEQUENCE [LARGE SCALE GENOMIC DNA]</scope>
    <source>
        <strain evidence="9">TB1705</strain>
        <tissue evidence="9">Leaf</tissue>
    </source>
</reference>
<gene>
    <name evidence="9" type="ORF">GIB67_003128</name>
</gene>
<feature type="domain" description="FMN hydroxy acid dehydrogenase" evidence="8">
    <location>
        <begin position="1"/>
        <end position="122"/>
    </location>
</feature>
<dbReference type="Pfam" id="PF01070">
    <property type="entry name" value="FMN_dh"/>
    <property type="match status" value="1"/>
</dbReference>
<evidence type="ECO:0000313" key="9">
    <source>
        <dbReference type="EMBL" id="KAF6162582.1"/>
    </source>
</evidence>
<dbReference type="PROSITE" id="PS51349">
    <property type="entry name" value="FMN_HYDROXY_ACID_DH_2"/>
    <property type="match status" value="1"/>
</dbReference>
<keyword evidence="5" id="KW-0288">FMN</keyword>
<name>A0A7J7N6B2_9MAGN</name>
<keyword evidence="10" id="KW-1185">Reference proteome</keyword>
<evidence type="ECO:0000256" key="2">
    <source>
        <dbReference type="ARBA" id="ARBA00004923"/>
    </source>
</evidence>
<keyword evidence="4" id="KW-0285">Flavoprotein</keyword>
<dbReference type="InterPro" id="IPR000262">
    <property type="entry name" value="FMN-dep_DH"/>
</dbReference>
<keyword evidence="3" id="KW-0323">Glycolate pathway</keyword>
<evidence type="ECO:0000256" key="5">
    <source>
        <dbReference type="ARBA" id="ARBA00022643"/>
    </source>
</evidence>
<organism evidence="9 10">
    <name type="scientific">Kingdonia uniflora</name>
    <dbReference type="NCBI Taxonomy" id="39325"/>
    <lineage>
        <taxon>Eukaryota</taxon>
        <taxon>Viridiplantae</taxon>
        <taxon>Streptophyta</taxon>
        <taxon>Embryophyta</taxon>
        <taxon>Tracheophyta</taxon>
        <taxon>Spermatophyta</taxon>
        <taxon>Magnoliopsida</taxon>
        <taxon>Ranunculales</taxon>
        <taxon>Circaeasteraceae</taxon>
        <taxon>Kingdonia</taxon>
    </lineage>
</organism>
<dbReference type="PANTHER" id="PTHR10578">
    <property type="entry name" value="S -2-HYDROXY-ACID OXIDASE-RELATED"/>
    <property type="match status" value="1"/>
</dbReference>
<dbReference type="InterPro" id="IPR037396">
    <property type="entry name" value="FMN_HAD"/>
</dbReference>
<dbReference type="Proteomes" id="UP000541444">
    <property type="component" value="Unassembled WGS sequence"/>
</dbReference>
<comment type="catalytic activity">
    <reaction evidence="7">
        <text>glycolate + O2 = glyoxylate + H2O2</text>
        <dbReference type="Rhea" id="RHEA:25311"/>
        <dbReference type="ChEBI" id="CHEBI:15379"/>
        <dbReference type="ChEBI" id="CHEBI:16240"/>
        <dbReference type="ChEBI" id="CHEBI:29805"/>
        <dbReference type="ChEBI" id="CHEBI:36655"/>
        <dbReference type="EC" id="1.1.3.15"/>
    </reaction>
    <physiologicalReaction direction="left-to-right" evidence="7">
        <dbReference type="Rhea" id="RHEA:25312"/>
    </physiologicalReaction>
</comment>